<dbReference type="KEGG" id="deo:CAY53_12155"/>
<organism evidence="1 2">
    <name type="scientific">Desulfobulbus oralis</name>
    <dbReference type="NCBI Taxonomy" id="1986146"/>
    <lineage>
        <taxon>Bacteria</taxon>
        <taxon>Pseudomonadati</taxon>
        <taxon>Thermodesulfobacteriota</taxon>
        <taxon>Desulfobulbia</taxon>
        <taxon>Desulfobulbales</taxon>
        <taxon>Desulfobulbaceae</taxon>
        <taxon>Desulfobulbus</taxon>
    </lineage>
</organism>
<reference evidence="1 2" key="1">
    <citation type="journal article" date="2018" name="MBio">
        <title>Insights into the evolution of host association through the isolation and characterization of a novel human periodontal pathobiont, Desulfobulbus oralis.</title>
        <authorList>
            <person name="Cross K.L."/>
            <person name="Chirania P."/>
            <person name="Xiong W."/>
            <person name="Beall C.J."/>
            <person name="Elkins J.G."/>
            <person name="Giannone R.J."/>
            <person name="Griffen A.L."/>
            <person name="Guss A.M."/>
            <person name="Hettich R.L."/>
            <person name="Joshi S.S."/>
            <person name="Mokrzan E.M."/>
            <person name="Martin R.K."/>
            <person name="Zhulin I.B."/>
            <person name="Leys E.J."/>
            <person name="Podar M."/>
        </authorList>
    </citation>
    <scope>NUCLEOTIDE SEQUENCE [LARGE SCALE GENOMIC DNA]</scope>
    <source>
        <strain evidence="1 2">ORNL</strain>
    </source>
</reference>
<dbReference type="EMBL" id="CP021255">
    <property type="protein sequence ID" value="AVD72136.1"/>
    <property type="molecule type" value="Genomic_DNA"/>
</dbReference>
<evidence type="ECO:0000313" key="1">
    <source>
        <dbReference type="EMBL" id="AVD72136.1"/>
    </source>
</evidence>
<accession>A0A2L1GR58</accession>
<dbReference type="Proteomes" id="UP000239867">
    <property type="component" value="Chromosome"/>
</dbReference>
<protein>
    <submittedName>
        <fullName evidence="1">Uncharacterized protein</fullName>
    </submittedName>
</protein>
<evidence type="ECO:0000313" key="2">
    <source>
        <dbReference type="Proteomes" id="UP000239867"/>
    </source>
</evidence>
<keyword evidence="2" id="KW-1185">Reference proteome</keyword>
<name>A0A2L1GR58_9BACT</name>
<dbReference type="AlphaFoldDB" id="A0A2L1GR58"/>
<gene>
    <name evidence="1" type="ORF">CAY53_12155</name>
</gene>
<proteinExistence type="predicted"/>
<sequence length="66" mass="7541">MTRQAESIQHLTNSAPDTVYDQVPEPLELAVRSRKQPTNRLIADLTVQFLEQNQINAMNSLTICRM</sequence>